<dbReference type="InterPro" id="IPR041575">
    <property type="entry name" value="Rubredoxin_C"/>
</dbReference>
<dbReference type="GO" id="GO:0051537">
    <property type="term" value="F:2 iron, 2 sulfur cluster binding"/>
    <property type="evidence" value="ECO:0007669"/>
    <property type="project" value="UniProtKB-KW"/>
</dbReference>
<evidence type="ECO:0000256" key="17">
    <source>
        <dbReference type="PIRSR" id="PIRSR037149-1"/>
    </source>
</evidence>
<comment type="cofactor">
    <cofactor evidence="17">
        <name>siroheme</name>
        <dbReference type="ChEBI" id="CHEBI:60052"/>
    </cofactor>
    <text evidence="17">Binds 1 siroheme per subunit.</text>
</comment>
<proteinExistence type="inferred from homology"/>
<dbReference type="FunFam" id="3.30.390.30:FF:000006">
    <property type="entry name" value="Nitrite reductase large subunit"/>
    <property type="match status" value="1"/>
</dbReference>
<dbReference type="Pfam" id="PF07992">
    <property type="entry name" value="Pyr_redox_2"/>
    <property type="match status" value="1"/>
</dbReference>
<evidence type="ECO:0000256" key="3">
    <source>
        <dbReference type="ARBA" id="ARBA00010429"/>
    </source>
</evidence>
<dbReference type="PIRSF" id="PIRSF037149">
    <property type="entry name" value="NirB"/>
    <property type="match status" value="1"/>
</dbReference>
<organism evidence="23 24">
    <name type="scientific">Shimwellia blattae (strain ATCC 29907 / DSM 4481 / JCM 1650 / NBRC 105725 / CDC 9005-74)</name>
    <name type="common">Escherichia blattae</name>
    <dbReference type="NCBI Taxonomy" id="630626"/>
    <lineage>
        <taxon>Bacteria</taxon>
        <taxon>Pseudomonadati</taxon>
        <taxon>Pseudomonadota</taxon>
        <taxon>Gammaproteobacteria</taxon>
        <taxon>Enterobacterales</taxon>
        <taxon>Enterobacteriaceae</taxon>
        <taxon>Shimwellia</taxon>
    </lineage>
</organism>
<dbReference type="PRINTS" id="PR00368">
    <property type="entry name" value="FADPNR"/>
</dbReference>
<keyword evidence="4 17" id="KW-0004">4Fe-4S</keyword>
<keyword evidence="11 17" id="KW-0408">Iron</keyword>
<dbReference type="OrthoDB" id="9768666at2"/>
<dbReference type="Gene3D" id="3.50.50.60">
    <property type="entry name" value="FAD/NAD(P)-binding domain"/>
    <property type="match status" value="2"/>
</dbReference>
<dbReference type="InterPro" id="IPR006066">
    <property type="entry name" value="NO2/SO3_Rdtase_FeS/sirohaem_BS"/>
</dbReference>
<dbReference type="InterPro" id="IPR036188">
    <property type="entry name" value="FAD/NAD-bd_sf"/>
</dbReference>
<evidence type="ECO:0000259" key="19">
    <source>
        <dbReference type="Pfam" id="PF03460"/>
    </source>
</evidence>
<feature type="domain" description="NADH-rubredoxin oxidoreductase C-terminal" evidence="22">
    <location>
        <begin position="321"/>
        <end position="389"/>
    </location>
</feature>
<dbReference type="Proteomes" id="UP000001955">
    <property type="component" value="Chromosome"/>
</dbReference>
<evidence type="ECO:0000259" key="22">
    <source>
        <dbReference type="Pfam" id="PF18267"/>
    </source>
</evidence>
<feature type="binding site" evidence="17">
    <location>
        <position position="685"/>
    </location>
    <ligand>
        <name>[4Fe-4S] cluster</name>
        <dbReference type="ChEBI" id="CHEBI:49883"/>
    </ligand>
</feature>
<feature type="domain" description="FAD/NAD(P)-binding" evidence="21">
    <location>
        <begin position="5"/>
        <end position="305"/>
    </location>
</feature>
<dbReference type="Gene3D" id="3.30.390.30">
    <property type="match status" value="1"/>
</dbReference>
<dbReference type="STRING" id="630626.EBL_c02490"/>
<dbReference type="PANTHER" id="PTHR43809">
    <property type="entry name" value="NITRITE REDUCTASE (NADH) LARGE SUBUNIT"/>
    <property type="match status" value="1"/>
</dbReference>
<dbReference type="FunFam" id="3.30.413.10:FF:000007">
    <property type="entry name" value="Nitrite reductase [NAD(P)H] large subunit"/>
    <property type="match status" value="1"/>
</dbReference>
<feature type="domain" description="Nitrite/sulphite reductase 4Fe-4S" evidence="18">
    <location>
        <begin position="632"/>
        <end position="768"/>
    </location>
</feature>
<dbReference type="CDD" id="cd19944">
    <property type="entry name" value="NirB_Fer2_BFD-like_2"/>
    <property type="match status" value="1"/>
</dbReference>
<evidence type="ECO:0000256" key="6">
    <source>
        <dbReference type="ARBA" id="ARBA00022630"/>
    </source>
</evidence>
<dbReference type="Pfam" id="PF18267">
    <property type="entry name" value="Rubredoxin_C"/>
    <property type="match status" value="1"/>
</dbReference>
<sequence>MSKVRLAIIGNGMVGHRFIEDLLDKSEPGQFEITVFCEEPRIAYDRVHLSSYFSHHTAEELSLVREGFYEKNHIKVLTGERAITINREEKVIHSSAGRSVFYDKLIMATGSWAWVPPIKGADTADCFVYRTIEDLNAIEACARRSKRGAVVGGGLLGLEAAGALKHLGVETHVIEFAPMLMAEQLDQQGGEQLRRKIEEMGVIVHTGKNTQSIVQQGSSARKTMNFADGSSLEVDFIVFSTGIRPRDKLAAQCGLEIAPRGGIAINDSCQTSDPDIYAIGECASWQKRTFGLVAPGYKMAQVAVDHLLGHENAFTGADMSAKLKLLGVDVGGIGDAHGRTPGARSYVFLNESTGVYKRINVSADNKTLLGAVLVGDTSDYGNLLQLMLNSIPLPEHPDTLILPAYASGGKPAIGVDNLPDSAQICSCFDVSKGDLIAAIHRGCHTVAALKAETKAGTGCGGCIPLVTQVLNAELAKQGIEVNHNLCEHFPFSRQELYHLIRVEGIKTFDALLAKYGTGYGCEVCKPTVGSLLASCWNEYVLQPDKVPLQETNDNFLANLQKDGTYSVIPRSPGGEITPEGLMVVGAVARQFNLYTKITGSQRLAMFGAQKDDLPEIWRQLTEAGFETGHAYAKALRMVKTCVGSAWCRYGVNDSAGLGAELENRYKGIRTPHKMKFGVSGCTRECSEAQGKDVGIIATDKGWNLYVCGNGGMKPRHADLLAADLDAQTLVRYTDRFMMFYIRTADKLQRTSVWMDNLEGGIDYLRSVIIDDKLGINDQLEAEVEKLRAAYHCEWAETVNNPQAQVRFRHFINSPQRDPNIQMVAERAQHRPATPHERIPVTLVEEKA</sequence>
<protein>
    <submittedName>
        <fullName evidence="23">Nitrite reductase (NAD(P)H)</fullName>
    </submittedName>
</protein>
<dbReference type="GO" id="GO:0051539">
    <property type="term" value="F:4 iron, 4 sulfur cluster binding"/>
    <property type="evidence" value="ECO:0007669"/>
    <property type="project" value="UniProtKB-KW"/>
</dbReference>
<dbReference type="Pfam" id="PF04324">
    <property type="entry name" value="Fer2_BFD"/>
    <property type="match status" value="1"/>
</dbReference>
<dbReference type="InterPro" id="IPR017121">
    <property type="entry name" value="Nitrite_Rdtase_lsu"/>
</dbReference>
<comment type="pathway">
    <text evidence="2">Nitrogen metabolism; nitrate reduction (assimilation).</text>
</comment>
<name>I2B4D0_SHIBC</name>
<keyword evidence="10" id="KW-0560">Oxidoreductase</keyword>
<dbReference type="HOGENOM" id="CLU_003291_0_0_6"/>
<keyword evidence="13 16" id="KW-0534">Nitrate assimilation</keyword>
<reference evidence="23 24" key="1">
    <citation type="journal article" date="2012" name="J. Bacteriol.">
        <title>Complete genome sequence of the B12-producing Shimwellia blattae strain DSM 4481, isolated from a cockroach.</title>
        <authorList>
            <person name="Brzuszkiewicz E."/>
            <person name="Waschkowitz T."/>
            <person name="Wiezer A."/>
            <person name="Daniel R."/>
        </authorList>
    </citation>
    <scope>NUCLEOTIDE SEQUENCE [LARGE SCALE GENOMIC DNA]</scope>
    <source>
        <strain evidence="24">ATCC 29907 / DSM 4481 / JCM 1650 / NBRC 105725 / CDC 9005-74</strain>
    </source>
</reference>
<dbReference type="PATRIC" id="fig|630626.3.peg.255"/>
<feature type="binding site" evidence="17">
    <location>
        <position position="641"/>
    </location>
    <ligand>
        <name>[4Fe-4S] cluster</name>
        <dbReference type="ChEBI" id="CHEBI:49883"/>
    </ligand>
</feature>
<feature type="domain" description="Nitrite/Sulfite reductase ferredoxin-like" evidence="19">
    <location>
        <begin position="560"/>
        <end position="622"/>
    </location>
</feature>
<dbReference type="NCBIfam" id="NF011565">
    <property type="entry name" value="PRK14989.1"/>
    <property type="match status" value="1"/>
</dbReference>
<dbReference type="EMBL" id="CP001560">
    <property type="protein sequence ID" value="AFJ45384.1"/>
    <property type="molecule type" value="Genomic_DNA"/>
</dbReference>
<comment type="cofactor">
    <cofactor evidence="1 16">
        <name>FAD</name>
        <dbReference type="ChEBI" id="CHEBI:57692"/>
    </cofactor>
</comment>
<dbReference type="PRINTS" id="PR00397">
    <property type="entry name" value="SIROHAEM"/>
</dbReference>
<evidence type="ECO:0000256" key="9">
    <source>
        <dbReference type="ARBA" id="ARBA00022827"/>
    </source>
</evidence>
<dbReference type="Pfam" id="PF03460">
    <property type="entry name" value="NIR_SIR_ferr"/>
    <property type="match status" value="1"/>
</dbReference>
<evidence type="ECO:0000313" key="23">
    <source>
        <dbReference type="EMBL" id="AFJ45384.1"/>
    </source>
</evidence>
<evidence type="ECO:0000256" key="16">
    <source>
        <dbReference type="PIRNR" id="PIRNR037149"/>
    </source>
</evidence>
<evidence type="ECO:0000256" key="10">
    <source>
        <dbReference type="ARBA" id="ARBA00023002"/>
    </source>
</evidence>
<dbReference type="PROSITE" id="PS00365">
    <property type="entry name" value="NIR_SIR"/>
    <property type="match status" value="1"/>
</dbReference>
<dbReference type="InterPro" id="IPR007419">
    <property type="entry name" value="BFD-like_2Fe2S-bd_dom"/>
</dbReference>
<keyword evidence="9 16" id="KW-0274">FAD</keyword>
<comment type="cofactor">
    <cofactor evidence="17">
        <name>[4Fe-4S] cluster</name>
        <dbReference type="ChEBI" id="CHEBI:49883"/>
    </cofactor>
    <text evidence="17">Binds 1 [4Fe-4S] cluster per subunit.</text>
</comment>
<evidence type="ECO:0000256" key="2">
    <source>
        <dbReference type="ARBA" id="ARBA00005096"/>
    </source>
</evidence>
<evidence type="ECO:0000259" key="20">
    <source>
        <dbReference type="Pfam" id="PF04324"/>
    </source>
</evidence>
<dbReference type="Gene3D" id="3.30.413.10">
    <property type="entry name" value="Sulfite Reductase Hemoprotein, domain 1"/>
    <property type="match status" value="1"/>
</dbReference>
<dbReference type="InterPro" id="IPR012744">
    <property type="entry name" value="Nitri_red_NirB"/>
</dbReference>
<evidence type="ECO:0000256" key="1">
    <source>
        <dbReference type="ARBA" id="ARBA00001974"/>
    </source>
</evidence>
<evidence type="ECO:0000256" key="7">
    <source>
        <dbReference type="ARBA" id="ARBA00022714"/>
    </source>
</evidence>
<feature type="binding site" evidence="17">
    <location>
        <position position="647"/>
    </location>
    <ligand>
        <name>[4Fe-4S] cluster</name>
        <dbReference type="ChEBI" id="CHEBI:49883"/>
    </ligand>
</feature>
<dbReference type="SUPFAM" id="SSF56014">
    <property type="entry name" value="Nitrite and sulphite reductase 4Fe-4S domain-like"/>
    <property type="match status" value="1"/>
</dbReference>
<feature type="binding site" description="axial binding residue" evidence="17">
    <location>
        <position position="685"/>
    </location>
    <ligand>
        <name>siroheme</name>
        <dbReference type="ChEBI" id="CHEBI:60052"/>
    </ligand>
    <ligandPart>
        <name>Fe</name>
        <dbReference type="ChEBI" id="CHEBI:18248"/>
    </ligandPart>
</feature>
<dbReference type="InterPro" id="IPR023753">
    <property type="entry name" value="FAD/NAD-binding_dom"/>
</dbReference>
<dbReference type="GO" id="GO:0098809">
    <property type="term" value="F:nitrite reductase activity"/>
    <property type="evidence" value="ECO:0007669"/>
    <property type="project" value="InterPro"/>
</dbReference>
<dbReference type="GO" id="GO:0020037">
    <property type="term" value="F:heme binding"/>
    <property type="evidence" value="ECO:0007669"/>
    <property type="project" value="InterPro"/>
</dbReference>
<dbReference type="GO" id="GO:0042128">
    <property type="term" value="P:nitrate assimilation"/>
    <property type="evidence" value="ECO:0007669"/>
    <property type="project" value="UniProtKB-UniRule"/>
</dbReference>
<dbReference type="FunFam" id="3.50.50.60:FF:000033">
    <property type="entry name" value="Nitrite reductase [NAD(P)H], large subunit"/>
    <property type="match status" value="1"/>
</dbReference>
<dbReference type="InterPro" id="IPR045854">
    <property type="entry name" value="NO2/SO3_Rdtase_4Fe4S_sf"/>
</dbReference>
<dbReference type="KEGG" id="ebt:EBL_c02490"/>
<comment type="cofactor">
    <cofactor evidence="14">
        <name>[2Fe-2S] cluster</name>
        <dbReference type="ChEBI" id="CHEBI:190135"/>
    </cofactor>
</comment>
<dbReference type="InterPro" id="IPR036136">
    <property type="entry name" value="Nit/Sulf_reduc_fer-like_dom_sf"/>
</dbReference>
<evidence type="ECO:0000256" key="8">
    <source>
        <dbReference type="ARBA" id="ARBA00022723"/>
    </source>
</evidence>
<dbReference type="FunFam" id="1.10.10.1100:FF:000002">
    <property type="entry name" value="Nitrite reductase large subunit"/>
    <property type="match status" value="1"/>
</dbReference>
<feature type="binding site" evidence="17">
    <location>
        <position position="681"/>
    </location>
    <ligand>
        <name>[4Fe-4S] cluster</name>
        <dbReference type="ChEBI" id="CHEBI:49883"/>
    </ligand>
</feature>
<dbReference type="GO" id="GO:0050660">
    <property type="term" value="F:flavin adenine dinucleotide binding"/>
    <property type="evidence" value="ECO:0007669"/>
    <property type="project" value="UniProtKB-UniRule"/>
</dbReference>
<evidence type="ECO:0000256" key="5">
    <source>
        <dbReference type="ARBA" id="ARBA00022617"/>
    </source>
</evidence>
<gene>
    <name evidence="23" type="primary">nirB</name>
    <name evidence="23" type="ordered locus">EBL_c02490</name>
</gene>
<dbReference type="PRINTS" id="PR00411">
    <property type="entry name" value="PNDRDTASEI"/>
</dbReference>
<evidence type="ECO:0000259" key="18">
    <source>
        <dbReference type="Pfam" id="PF01077"/>
    </source>
</evidence>
<evidence type="ECO:0000256" key="14">
    <source>
        <dbReference type="ARBA" id="ARBA00034078"/>
    </source>
</evidence>
<dbReference type="SUPFAM" id="SSF55124">
    <property type="entry name" value="Nitrite/Sulfite reductase N-terminal domain-like"/>
    <property type="match status" value="1"/>
</dbReference>
<keyword evidence="7" id="KW-0001">2Fe-2S</keyword>
<feature type="domain" description="BFD-like [2Fe-2S]-binding" evidence="20">
    <location>
        <begin position="424"/>
        <end position="471"/>
    </location>
</feature>
<dbReference type="InterPro" id="IPR041854">
    <property type="entry name" value="BFD-like_2Fe2S-bd_dom_sf"/>
</dbReference>
<keyword evidence="24" id="KW-1185">Reference proteome</keyword>
<dbReference type="InterPro" id="IPR052034">
    <property type="entry name" value="NasD-like"/>
</dbReference>
<dbReference type="SUPFAM" id="SSF51905">
    <property type="entry name" value="FAD/NAD(P)-binding domain"/>
    <property type="match status" value="2"/>
</dbReference>
<keyword evidence="12 17" id="KW-0411">Iron-sulfur</keyword>
<dbReference type="UniPathway" id="UPA00653"/>
<dbReference type="InterPro" id="IPR016156">
    <property type="entry name" value="FAD/NAD-linked_Rdtase_dimer_sf"/>
</dbReference>
<dbReference type="Pfam" id="PF01077">
    <property type="entry name" value="NIR_SIR"/>
    <property type="match status" value="1"/>
</dbReference>
<dbReference type="Gene3D" id="1.10.10.1100">
    <property type="entry name" value="BFD-like [2Fe-2S]-binding domain"/>
    <property type="match status" value="1"/>
</dbReference>
<keyword evidence="5 17" id="KW-0349">Heme</keyword>
<evidence type="ECO:0000259" key="21">
    <source>
        <dbReference type="Pfam" id="PF07992"/>
    </source>
</evidence>
<dbReference type="eggNOG" id="COG1251">
    <property type="taxonomic scope" value="Bacteria"/>
</dbReference>
<dbReference type="GO" id="GO:0015980">
    <property type="term" value="P:energy derivation by oxidation of organic compounds"/>
    <property type="evidence" value="ECO:0007669"/>
    <property type="project" value="UniProtKB-ARBA"/>
</dbReference>
<evidence type="ECO:0000256" key="11">
    <source>
        <dbReference type="ARBA" id="ARBA00023004"/>
    </source>
</evidence>
<dbReference type="InterPro" id="IPR006067">
    <property type="entry name" value="NO2/SO3_Rdtase_4Fe4S_dom"/>
</dbReference>
<dbReference type="GO" id="GO:0050661">
    <property type="term" value="F:NADP binding"/>
    <property type="evidence" value="ECO:0007669"/>
    <property type="project" value="UniProtKB-UniRule"/>
</dbReference>
<dbReference type="RefSeq" id="WP_002444828.1">
    <property type="nucleotide sequence ID" value="NC_017910.1"/>
</dbReference>
<keyword evidence="6 16" id="KW-0285">Flavoprotein</keyword>
<evidence type="ECO:0000256" key="15">
    <source>
        <dbReference type="ARBA" id="ARBA00064211"/>
    </source>
</evidence>
<comment type="subunit">
    <text evidence="15">Homodimer which associates with NirD.</text>
</comment>
<keyword evidence="8 17" id="KW-0479">Metal-binding</keyword>
<accession>I2B4D0</accession>
<dbReference type="InterPro" id="IPR005117">
    <property type="entry name" value="NiRdtase/SiRdtase_haem-b_fer"/>
</dbReference>
<evidence type="ECO:0000256" key="4">
    <source>
        <dbReference type="ARBA" id="ARBA00022485"/>
    </source>
</evidence>
<dbReference type="GO" id="GO:0046872">
    <property type="term" value="F:metal ion binding"/>
    <property type="evidence" value="ECO:0007669"/>
    <property type="project" value="UniProtKB-KW"/>
</dbReference>
<evidence type="ECO:0000256" key="13">
    <source>
        <dbReference type="ARBA" id="ARBA00023063"/>
    </source>
</evidence>
<accession>K6UWG8</accession>
<dbReference type="AlphaFoldDB" id="I2B4D0"/>
<dbReference type="CDD" id="cd19943">
    <property type="entry name" value="NirB_Fer2_BFD-like_1"/>
    <property type="match status" value="1"/>
</dbReference>
<dbReference type="PANTHER" id="PTHR43809:SF1">
    <property type="entry name" value="NITRITE REDUCTASE (NADH) LARGE SUBUNIT"/>
    <property type="match status" value="1"/>
</dbReference>
<comment type="similarity">
    <text evidence="3">Belongs to the nitrite and sulfite reductase 4Fe-4S domain family.</text>
</comment>
<evidence type="ECO:0000313" key="24">
    <source>
        <dbReference type="Proteomes" id="UP000001955"/>
    </source>
</evidence>
<evidence type="ECO:0000256" key="12">
    <source>
        <dbReference type="ARBA" id="ARBA00023014"/>
    </source>
</evidence>
<dbReference type="NCBIfam" id="TIGR02374">
    <property type="entry name" value="nitri_red_nirB"/>
    <property type="match status" value="1"/>
</dbReference>